<name>A0ABV0PFN3_9TELE</name>
<comment type="caution">
    <text evidence="2">The sequence shown here is derived from an EMBL/GenBank/DDBJ whole genome shotgun (WGS) entry which is preliminary data.</text>
</comment>
<feature type="compositionally biased region" description="Polar residues" evidence="1">
    <location>
        <begin position="20"/>
        <end position="29"/>
    </location>
</feature>
<accession>A0ABV0PFN3</accession>
<organism evidence="2 3">
    <name type="scientific">Goodea atripinnis</name>
    <dbReference type="NCBI Taxonomy" id="208336"/>
    <lineage>
        <taxon>Eukaryota</taxon>
        <taxon>Metazoa</taxon>
        <taxon>Chordata</taxon>
        <taxon>Craniata</taxon>
        <taxon>Vertebrata</taxon>
        <taxon>Euteleostomi</taxon>
        <taxon>Actinopterygii</taxon>
        <taxon>Neopterygii</taxon>
        <taxon>Teleostei</taxon>
        <taxon>Neoteleostei</taxon>
        <taxon>Acanthomorphata</taxon>
        <taxon>Ovalentaria</taxon>
        <taxon>Atherinomorphae</taxon>
        <taxon>Cyprinodontiformes</taxon>
        <taxon>Goodeidae</taxon>
        <taxon>Goodea</taxon>
    </lineage>
</organism>
<evidence type="ECO:0000256" key="1">
    <source>
        <dbReference type="SAM" id="MobiDB-lite"/>
    </source>
</evidence>
<gene>
    <name evidence="2" type="ORF">GOODEAATRI_020531</name>
</gene>
<evidence type="ECO:0000313" key="2">
    <source>
        <dbReference type="EMBL" id="MEQ2182265.1"/>
    </source>
</evidence>
<feature type="non-terminal residue" evidence="2">
    <location>
        <position position="138"/>
    </location>
</feature>
<dbReference type="Proteomes" id="UP001476798">
    <property type="component" value="Unassembled WGS sequence"/>
</dbReference>
<protein>
    <submittedName>
        <fullName evidence="2">Uncharacterized protein</fullName>
    </submittedName>
</protein>
<keyword evidence="3" id="KW-1185">Reference proteome</keyword>
<sequence length="138" mass="15577">MVSSPVLAAAADSNLHPRSHASSAVTAQVDQAPDPLMPRPHRRGLTPRVLAPGAGQDVLSAFHVFYLPEVERLVPRRCHGMTRHATGAIFHNIDVSTYNAFVLWRETNPRWMSQARHRRRLFLEHLSRVLVALLVEHR</sequence>
<evidence type="ECO:0000313" key="3">
    <source>
        <dbReference type="Proteomes" id="UP001476798"/>
    </source>
</evidence>
<reference evidence="2 3" key="1">
    <citation type="submission" date="2021-06" db="EMBL/GenBank/DDBJ databases">
        <authorList>
            <person name="Palmer J.M."/>
        </authorList>
    </citation>
    <scope>NUCLEOTIDE SEQUENCE [LARGE SCALE GENOMIC DNA]</scope>
    <source>
        <strain evidence="2 3">GA_2019</strain>
        <tissue evidence="2">Muscle</tissue>
    </source>
</reference>
<proteinExistence type="predicted"/>
<feature type="region of interest" description="Disordered" evidence="1">
    <location>
        <begin position="12"/>
        <end position="42"/>
    </location>
</feature>
<dbReference type="EMBL" id="JAHRIO010071887">
    <property type="protein sequence ID" value="MEQ2182265.1"/>
    <property type="molecule type" value="Genomic_DNA"/>
</dbReference>